<dbReference type="PANTHER" id="PTHR13283:SF10">
    <property type="entry name" value="FERM DOMAIN-CONTAINING PROTEIN 8"/>
    <property type="match status" value="1"/>
</dbReference>
<dbReference type="Proteomes" id="UP000001075">
    <property type="component" value="Unassembled WGS sequence"/>
</dbReference>
<evidence type="ECO:0000313" key="3">
    <source>
        <dbReference type="Proteomes" id="UP000001075"/>
    </source>
</evidence>
<name>G3HQF9_CRIGR</name>
<dbReference type="GO" id="GO:0005886">
    <property type="term" value="C:plasma membrane"/>
    <property type="evidence" value="ECO:0007669"/>
    <property type="project" value="TreeGrafter"/>
</dbReference>
<evidence type="ECO:0000256" key="1">
    <source>
        <dbReference type="SAM" id="MobiDB-lite"/>
    </source>
</evidence>
<reference evidence="3" key="1">
    <citation type="journal article" date="2011" name="Nat. Biotechnol.">
        <title>The genomic sequence of the Chinese hamster ovary (CHO)-K1 cell line.</title>
        <authorList>
            <person name="Xu X."/>
            <person name="Nagarajan H."/>
            <person name="Lewis N.E."/>
            <person name="Pan S."/>
            <person name="Cai Z."/>
            <person name="Liu X."/>
            <person name="Chen W."/>
            <person name="Xie M."/>
            <person name="Wang W."/>
            <person name="Hammond S."/>
            <person name="Andersen M.R."/>
            <person name="Neff N."/>
            <person name="Passarelli B."/>
            <person name="Koh W."/>
            <person name="Fan H.C."/>
            <person name="Wang J."/>
            <person name="Gui Y."/>
            <person name="Lee K.H."/>
            <person name="Betenbaugh M.J."/>
            <person name="Quake S.R."/>
            <person name="Famili I."/>
            <person name="Palsson B.O."/>
            <person name="Wang J."/>
        </authorList>
    </citation>
    <scope>NUCLEOTIDE SEQUENCE [LARGE SCALE GENOMIC DNA]</scope>
    <source>
        <strain evidence="3">CHO K1 cell line</strain>
    </source>
</reference>
<dbReference type="EMBL" id="JH000611">
    <property type="protein sequence ID" value="EGV96951.1"/>
    <property type="molecule type" value="Genomic_DNA"/>
</dbReference>
<feature type="compositionally biased region" description="Pro residues" evidence="1">
    <location>
        <begin position="169"/>
        <end position="178"/>
    </location>
</feature>
<dbReference type="InParanoid" id="G3HQF9"/>
<gene>
    <name evidence="2" type="ORF">I79_013059</name>
</gene>
<proteinExistence type="predicted"/>
<accession>G3HQF9</accession>
<dbReference type="InterPro" id="IPR051594">
    <property type="entry name" value="KRIT1/FRMD8"/>
</dbReference>
<dbReference type="PANTHER" id="PTHR13283">
    <property type="entry name" value="KREV INTERACTION TRAPPED 1-RELATED"/>
    <property type="match status" value="1"/>
</dbReference>
<sequence>MNGAQVVPLAVENLSSISAHELHRTVHEVLQLPDVVLETCALWLVSPLVEVQLKLKHQPYKLGHQQPELLLHFTKASDDDVAMDEPSLQFRRGLRFQELSWDHTSPEEEEPVLWLEFDGDSEGTPINKLLRIYSKQIELMSGLIEYCIELTQAVESALPQESASGPQEAPSPSPPPTQRPKLLKLGSVVCSQIQHLSIIGYVEEGKGIKQVKPKCTTSVFSQQLSTSQGSYTMV</sequence>
<dbReference type="GO" id="GO:0090090">
    <property type="term" value="P:negative regulation of canonical Wnt signaling pathway"/>
    <property type="evidence" value="ECO:0007669"/>
    <property type="project" value="TreeGrafter"/>
</dbReference>
<dbReference type="STRING" id="10029.G3HQF9"/>
<dbReference type="AlphaFoldDB" id="G3HQF9"/>
<feature type="region of interest" description="Disordered" evidence="1">
    <location>
        <begin position="158"/>
        <end position="181"/>
    </location>
</feature>
<protein>
    <submittedName>
        <fullName evidence="2">FERM domain-containing protein 8</fullName>
    </submittedName>
</protein>
<evidence type="ECO:0000313" key="2">
    <source>
        <dbReference type="EMBL" id="EGV96951.1"/>
    </source>
</evidence>
<dbReference type="Gene3D" id="3.10.20.90">
    <property type="entry name" value="Phosphatidylinositol 3-kinase Catalytic Subunit, Chain A, domain 1"/>
    <property type="match status" value="1"/>
</dbReference>
<organism evidence="2 3">
    <name type="scientific">Cricetulus griseus</name>
    <name type="common">Chinese hamster</name>
    <name type="synonym">Cricetulus barabensis griseus</name>
    <dbReference type="NCBI Taxonomy" id="10029"/>
    <lineage>
        <taxon>Eukaryota</taxon>
        <taxon>Metazoa</taxon>
        <taxon>Chordata</taxon>
        <taxon>Craniata</taxon>
        <taxon>Vertebrata</taxon>
        <taxon>Euteleostomi</taxon>
        <taxon>Mammalia</taxon>
        <taxon>Eutheria</taxon>
        <taxon>Euarchontoglires</taxon>
        <taxon>Glires</taxon>
        <taxon>Rodentia</taxon>
        <taxon>Myomorpha</taxon>
        <taxon>Muroidea</taxon>
        <taxon>Cricetidae</taxon>
        <taxon>Cricetinae</taxon>
        <taxon>Cricetulus</taxon>
    </lineage>
</organism>